<dbReference type="Pfam" id="PF00071">
    <property type="entry name" value="Ras"/>
    <property type="match status" value="2"/>
</dbReference>
<dbReference type="SMART" id="SM00173">
    <property type="entry name" value="RAS"/>
    <property type="match status" value="1"/>
</dbReference>
<name>L8GGY7_ACACF</name>
<dbReference type="SMART" id="SM00175">
    <property type="entry name" value="RAB"/>
    <property type="match status" value="1"/>
</dbReference>
<dbReference type="GeneID" id="14912877"/>
<evidence type="ECO:0000256" key="2">
    <source>
        <dbReference type="ARBA" id="ARBA00023134"/>
    </source>
</evidence>
<dbReference type="Proteomes" id="UP000011083">
    <property type="component" value="Unassembled WGS sequence"/>
</dbReference>
<dbReference type="OMA" id="LEIYMTI"/>
<keyword evidence="3" id="KW-0472">Membrane</keyword>
<feature type="transmembrane region" description="Helical" evidence="3">
    <location>
        <begin position="51"/>
        <end position="71"/>
    </location>
</feature>
<dbReference type="Gene3D" id="3.40.50.300">
    <property type="entry name" value="P-loop containing nucleotide triphosphate hydrolases"/>
    <property type="match status" value="1"/>
</dbReference>
<dbReference type="PRINTS" id="PR00449">
    <property type="entry name" value="RASTRNSFRMNG"/>
</dbReference>
<dbReference type="SUPFAM" id="SSF52540">
    <property type="entry name" value="P-loop containing nucleoside triphosphate hydrolases"/>
    <property type="match status" value="1"/>
</dbReference>
<dbReference type="SMART" id="SM00174">
    <property type="entry name" value="RHO"/>
    <property type="match status" value="1"/>
</dbReference>
<accession>L8GGY7</accession>
<dbReference type="InterPro" id="IPR005225">
    <property type="entry name" value="Small_GTP-bd"/>
</dbReference>
<dbReference type="InterPro" id="IPR027417">
    <property type="entry name" value="P-loop_NTPase"/>
</dbReference>
<organism evidence="4 5">
    <name type="scientific">Acanthamoeba castellanii (strain ATCC 30010 / Neff)</name>
    <dbReference type="NCBI Taxonomy" id="1257118"/>
    <lineage>
        <taxon>Eukaryota</taxon>
        <taxon>Amoebozoa</taxon>
        <taxon>Discosea</taxon>
        <taxon>Longamoebia</taxon>
        <taxon>Centramoebida</taxon>
        <taxon>Acanthamoebidae</taxon>
        <taxon>Acanthamoeba</taxon>
    </lineage>
</organism>
<dbReference type="GO" id="GO:0007165">
    <property type="term" value="P:signal transduction"/>
    <property type="evidence" value="ECO:0007669"/>
    <property type="project" value="InterPro"/>
</dbReference>
<dbReference type="InterPro" id="IPR020849">
    <property type="entry name" value="Small_GTPase_Ras-type"/>
</dbReference>
<reference evidence="4 5" key="1">
    <citation type="journal article" date="2013" name="Genome Biol.">
        <title>Genome of Acanthamoeba castellanii highlights extensive lateral gene transfer and early evolution of tyrosine kinase signaling.</title>
        <authorList>
            <person name="Clarke M."/>
            <person name="Lohan A.J."/>
            <person name="Liu B."/>
            <person name="Lagkouvardos I."/>
            <person name="Roy S."/>
            <person name="Zafar N."/>
            <person name="Bertelli C."/>
            <person name="Schilde C."/>
            <person name="Kianianmomeni A."/>
            <person name="Burglin T.R."/>
            <person name="Frech C."/>
            <person name="Turcotte B."/>
            <person name="Kopec K.O."/>
            <person name="Synnott J.M."/>
            <person name="Choo C."/>
            <person name="Paponov I."/>
            <person name="Finkler A."/>
            <person name="Soon Heng Tan C."/>
            <person name="Hutchins A.P."/>
            <person name="Weinmeier T."/>
            <person name="Rattei T."/>
            <person name="Chu J.S."/>
            <person name="Gimenez G."/>
            <person name="Irimia M."/>
            <person name="Rigden D.J."/>
            <person name="Fitzpatrick D.A."/>
            <person name="Lorenzo-Morales J."/>
            <person name="Bateman A."/>
            <person name="Chiu C.H."/>
            <person name="Tang P."/>
            <person name="Hegemann P."/>
            <person name="Fromm H."/>
            <person name="Raoult D."/>
            <person name="Greub G."/>
            <person name="Miranda-Saavedra D."/>
            <person name="Chen N."/>
            <person name="Nash P."/>
            <person name="Ginger M.L."/>
            <person name="Horn M."/>
            <person name="Schaap P."/>
            <person name="Caler L."/>
            <person name="Loftus B."/>
        </authorList>
    </citation>
    <scope>NUCLEOTIDE SEQUENCE [LARGE SCALE GENOMIC DNA]</scope>
    <source>
        <strain evidence="4 5">Neff</strain>
    </source>
</reference>
<dbReference type="VEuPathDB" id="AmoebaDB:ACA1_374280"/>
<dbReference type="InterPro" id="IPR001806">
    <property type="entry name" value="Small_GTPase"/>
</dbReference>
<keyword evidence="1" id="KW-0547">Nucleotide-binding</keyword>
<keyword evidence="3" id="KW-0812">Transmembrane</keyword>
<keyword evidence="5" id="KW-1185">Reference proteome</keyword>
<evidence type="ECO:0000313" key="5">
    <source>
        <dbReference type="Proteomes" id="UP000011083"/>
    </source>
</evidence>
<gene>
    <name evidence="4" type="ORF">ACA1_374280</name>
</gene>
<sequence>MAEYGVVVLGAAGVGKTALTVGFATGHFQEDWEVTVDDSYRKQFAVDGETCTLLVLIIFSFRFHVLLTFTFFSNLQTALKDQYLRRAEGFMIVYAITSHSSFESVAGFRDRMLALKMLDAVPMVVVGNKCDLDGQRAVATDEGAALTASFGPSCRFIETSAQSRINVEEAFAQLVRAIRQPNAPPLDPSAERRRKCSLF</sequence>
<keyword evidence="2" id="KW-0342">GTP-binding</keyword>
<dbReference type="PANTHER" id="PTHR24070">
    <property type="entry name" value="RAS, DI-RAS, AND RHEB FAMILY MEMBERS OF SMALL GTPASE SUPERFAMILY"/>
    <property type="match status" value="1"/>
</dbReference>
<evidence type="ECO:0000256" key="1">
    <source>
        <dbReference type="ARBA" id="ARBA00022741"/>
    </source>
</evidence>
<dbReference type="RefSeq" id="XP_004334373.1">
    <property type="nucleotide sequence ID" value="XM_004334325.1"/>
</dbReference>
<evidence type="ECO:0000313" key="4">
    <source>
        <dbReference type="EMBL" id="ELR12360.1"/>
    </source>
</evidence>
<proteinExistence type="predicted"/>
<dbReference type="GO" id="GO:0003924">
    <property type="term" value="F:GTPase activity"/>
    <property type="evidence" value="ECO:0007669"/>
    <property type="project" value="InterPro"/>
</dbReference>
<dbReference type="STRING" id="1257118.L8GGY7"/>
<dbReference type="PROSITE" id="PS51421">
    <property type="entry name" value="RAS"/>
    <property type="match status" value="1"/>
</dbReference>
<dbReference type="EMBL" id="KB008119">
    <property type="protein sequence ID" value="ELR12360.1"/>
    <property type="molecule type" value="Genomic_DNA"/>
</dbReference>
<dbReference type="NCBIfam" id="TIGR00231">
    <property type="entry name" value="small_GTP"/>
    <property type="match status" value="1"/>
</dbReference>
<dbReference type="AlphaFoldDB" id="L8GGY7"/>
<keyword evidence="3" id="KW-1133">Transmembrane helix</keyword>
<dbReference type="GO" id="GO:0005525">
    <property type="term" value="F:GTP binding"/>
    <property type="evidence" value="ECO:0007669"/>
    <property type="project" value="UniProtKB-KW"/>
</dbReference>
<dbReference type="GO" id="GO:0016020">
    <property type="term" value="C:membrane"/>
    <property type="evidence" value="ECO:0007669"/>
    <property type="project" value="InterPro"/>
</dbReference>
<evidence type="ECO:0000256" key="3">
    <source>
        <dbReference type="SAM" id="Phobius"/>
    </source>
</evidence>
<protein>
    <submittedName>
        <fullName evidence="4">Ras subfamily protein</fullName>
    </submittedName>
</protein>
<dbReference type="PROSITE" id="PS51419">
    <property type="entry name" value="RAB"/>
    <property type="match status" value="1"/>
</dbReference>
<dbReference type="KEGG" id="acan:ACA1_374280"/>